<keyword evidence="1" id="KW-0472">Membrane</keyword>
<dbReference type="AlphaFoldDB" id="A0A1V5SH28"/>
<evidence type="ECO:0000256" key="1">
    <source>
        <dbReference type="SAM" id="Phobius"/>
    </source>
</evidence>
<feature type="transmembrane region" description="Helical" evidence="1">
    <location>
        <begin position="37"/>
        <end position="55"/>
    </location>
</feature>
<reference evidence="2" key="1">
    <citation type="submission" date="2017-02" db="EMBL/GenBank/DDBJ databases">
        <title>Delving into the versatile metabolic prowess of the omnipresent phylum Bacteroidetes.</title>
        <authorList>
            <person name="Nobu M.K."/>
            <person name="Mei R."/>
            <person name="Narihiro T."/>
            <person name="Kuroda K."/>
            <person name="Liu W.-T."/>
        </authorList>
    </citation>
    <scope>NUCLEOTIDE SEQUENCE</scope>
    <source>
        <strain evidence="2">ADurb.Bin280</strain>
    </source>
</reference>
<evidence type="ECO:0000313" key="2">
    <source>
        <dbReference type="EMBL" id="OQA53302.1"/>
    </source>
</evidence>
<name>A0A1V5SH28_9BACT</name>
<feature type="transmembrane region" description="Helical" evidence="1">
    <location>
        <begin position="6"/>
        <end position="25"/>
    </location>
</feature>
<sequence>MWILIVIWVLGVVIFIRGAQLTQAAKKRKLFKNESTLFYQKTMAIVFVSMAIIALITSQRFFAYAAAINLLITAMFYLQPTPRTTRNLFYGFAIINSILISTIVF</sequence>
<keyword evidence="1" id="KW-1133">Transmembrane helix</keyword>
<dbReference type="EMBL" id="MWBO01000006">
    <property type="protein sequence ID" value="OQA53302.1"/>
    <property type="molecule type" value="Genomic_DNA"/>
</dbReference>
<accession>A0A1V5SH28</accession>
<protein>
    <submittedName>
        <fullName evidence="2">Uncharacterized protein</fullName>
    </submittedName>
</protein>
<comment type="caution">
    <text evidence="2">The sequence shown here is derived from an EMBL/GenBank/DDBJ whole genome shotgun (WGS) entry which is preliminary data.</text>
</comment>
<feature type="transmembrane region" description="Helical" evidence="1">
    <location>
        <begin position="61"/>
        <end position="78"/>
    </location>
</feature>
<gene>
    <name evidence="2" type="ORF">BWY43_00073</name>
</gene>
<dbReference type="Proteomes" id="UP000485367">
    <property type="component" value="Unassembled WGS sequence"/>
</dbReference>
<feature type="transmembrane region" description="Helical" evidence="1">
    <location>
        <begin position="87"/>
        <end position="104"/>
    </location>
</feature>
<organism evidence="2">
    <name type="scientific">candidate division WS2 bacterium ADurb.Bin280</name>
    <dbReference type="NCBI Taxonomy" id="1852829"/>
    <lineage>
        <taxon>Bacteria</taxon>
        <taxon>candidate division WS2</taxon>
    </lineage>
</organism>
<proteinExistence type="predicted"/>
<keyword evidence="1" id="KW-0812">Transmembrane</keyword>